<dbReference type="EMBL" id="QRKN01000001">
    <property type="protein sequence ID" value="RHI25398.1"/>
    <property type="molecule type" value="Genomic_DNA"/>
</dbReference>
<reference evidence="1 2" key="1">
    <citation type="submission" date="2018-08" db="EMBL/GenBank/DDBJ databases">
        <title>A genome reference for cultivated species of the human gut microbiota.</title>
        <authorList>
            <person name="Zou Y."/>
            <person name="Xue W."/>
            <person name="Luo G."/>
        </authorList>
    </citation>
    <scope>NUCLEOTIDE SEQUENCE [LARGE SCALE GENOMIC DNA]</scope>
    <source>
        <strain evidence="1 2">AM16-11</strain>
    </source>
</reference>
<name>A0A414ZQB2_9FIRM</name>
<organism evidence="1 2">
    <name type="scientific">Agathobacter rectalis</name>
    <dbReference type="NCBI Taxonomy" id="39491"/>
    <lineage>
        <taxon>Bacteria</taxon>
        <taxon>Bacillati</taxon>
        <taxon>Bacillota</taxon>
        <taxon>Clostridia</taxon>
        <taxon>Lachnospirales</taxon>
        <taxon>Lachnospiraceae</taxon>
        <taxon>Agathobacter</taxon>
    </lineage>
</organism>
<accession>A0A414ZQB2</accession>
<gene>
    <name evidence="1" type="ORF">DW172_01520</name>
</gene>
<sequence length="67" mass="8208">MYREIYRQKQPKRAEIQAKQENKRLPAIARFFVIIYKIAKHQGDIEVPKVLFLYSKYGERRLSLEFY</sequence>
<comment type="caution">
    <text evidence="1">The sequence shown here is derived from an EMBL/GenBank/DDBJ whole genome shotgun (WGS) entry which is preliminary data.</text>
</comment>
<evidence type="ECO:0000313" key="2">
    <source>
        <dbReference type="Proteomes" id="UP000285865"/>
    </source>
</evidence>
<protein>
    <submittedName>
        <fullName evidence="1">Uncharacterized protein</fullName>
    </submittedName>
</protein>
<dbReference type="AlphaFoldDB" id="A0A414ZQB2"/>
<dbReference type="Proteomes" id="UP000285865">
    <property type="component" value="Unassembled WGS sequence"/>
</dbReference>
<evidence type="ECO:0000313" key="1">
    <source>
        <dbReference type="EMBL" id="RHI25398.1"/>
    </source>
</evidence>
<proteinExistence type="predicted"/>